<evidence type="ECO:0000313" key="2">
    <source>
        <dbReference type="Proteomes" id="UP001143856"/>
    </source>
</evidence>
<keyword evidence="2" id="KW-1185">Reference proteome</keyword>
<sequence>MTGSTDLCTTPACIQAASRILTNLHPDYESIDPCTNFDAYVCGGYPTEHPFEVTDVISDLQNQNNDVLVQLLTHPYNPRSDATSDDKDIFNMVAGDFAACLDVDTIEKSGLAGVPDMIAHVLKLFPIEDYNSNKTLSDQEYEKYADAIAYLNSIGTAVFGDFSTAVDVQNPALGTTFDISSLATANHTDVVEQIKVILPQAVEQGAATQLATSLLAFSAELAKVYAGLGQSSIDIAEILFYTTTIKEAAEAAPALRFEQIIRKRAPEGYRIDRIQLQVPDIWANVSTVLSQTPAATIQAAIIFSTYGNYAPYINGSVDPSDDRTKECAKYLNKSLAWMTSKLYLEQKYGDEDRDAVTELMENIVATFGERVKKVDWMDEETKALVLEKLDKMTLRIGYPTETPDALNATSLKEYYKGVKITGSHFSNVLSIRKWYSNLEWKALSSPIDENTWPNIGVHSWIVNARQWRERNTALVPAGISQFPLFGRKTPLYLSYGSLGYAAAHEVTHGFDSVGRHFDQDTRLQEWWTESSSEAFDNKTKCFIEQYSAVPAIGWDGEIAKTEKNETVYVSGELTLPENIADTGGLVTSYDAWRKLDDGNPQRGLPGLEQFTRDQLFFIAFGQTWCSRLTAEQVAASVTTDTHAPSFARTRVTAQNSGAFREAFNCKQKEPTCELW</sequence>
<evidence type="ECO:0000313" key="1">
    <source>
        <dbReference type="EMBL" id="KAJ2989032.1"/>
    </source>
</evidence>
<organism evidence="1 2">
    <name type="scientific">Xylaria curta</name>
    <dbReference type="NCBI Taxonomy" id="42375"/>
    <lineage>
        <taxon>Eukaryota</taxon>
        <taxon>Fungi</taxon>
        <taxon>Dikarya</taxon>
        <taxon>Ascomycota</taxon>
        <taxon>Pezizomycotina</taxon>
        <taxon>Sordariomycetes</taxon>
        <taxon>Xylariomycetidae</taxon>
        <taxon>Xylariales</taxon>
        <taxon>Xylariaceae</taxon>
        <taxon>Xylaria</taxon>
    </lineage>
</organism>
<comment type="caution">
    <text evidence="1">The sequence shown here is derived from an EMBL/GenBank/DDBJ whole genome shotgun (WGS) entry which is preliminary data.</text>
</comment>
<accession>A0ACC1PC79</accession>
<dbReference type="Proteomes" id="UP001143856">
    <property type="component" value="Unassembled WGS sequence"/>
</dbReference>
<reference evidence="1" key="1">
    <citation type="submission" date="2022-10" db="EMBL/GenBank/DDBJ databases">
        <title>Genome Sequence of Xylaria curta.</title>
        <authorList>
            <person name="Buettner E."/>
        </authorList>
    </citation>
    <scope>NUCLEOTIDE SEQUENCE</scope>
    <source>
        <strain evidence="1">Babe10</strain>
    </source>
</reference>
<dbReference type="EMBL" id="JAPDGR010000576">
    <property type="protein sequence ID" value="KAJ2989032.1"/>
    <property type="molecule type" value="Genomic_DNA"/>
</dbReference>
<name>A0ACC1PC79_9PEZI</name>
<protein>
    <submittedName>
        <fullName evidence="1">Uncharacterized protein</fullName>
    </submittedName>
</protein>
<gene>
    <name evidence="1" type="ORF">NUW58_g3674</name>
</gene>
<proteinExistence type="predicted"/>